<dbReference type="EMBL" id="KE652508">
    <property type="protein sequence ID" value="EQL01351.1"/>
    <property type="molecule type" value="Genomic_DNA"/>
</dbReference>
<proteinExistence type="inferred from homology"/>
<dbReference type="InterPro" id="IPR050346">
    <property type="entry name" value="FMO-like"/>
</dbReference>
<dbReference type="Pfam" id="PF13434">
    <property type="entry name" value="Lys_Orn_oxgnase"/>
    <property type="match status" value="1"/>
</dbReference>
<comment type="catalytic activity">
    <reaction evidence="10">
        <text>L-ornithine + NADH + O2 = N(5)-hydroxy-L-ornithine + NAD(+) + H2O</text>
        <dbReference type="Rhea" id="RHEA:41512"/>
        <dbReference type="ChEBI" id="CHEBI:15377"/>
        <dbReference type="ChEBI" id="CHEBI:15379"/>
        <dbReference type="ChEBI" id="CHEBI:46911"/>
        <dbReference type="ChEBI" id="CHEBI:57540"/>
        <dbReference type="ChEBI" id="CHEBI:57945"/>
        <dbReference type="ChEBI" id="CHEBI:78275"/>
        <dbReference type="EC" id="1.14.13.196"/>
    </reaction>
</comment>
<evidence type="ECO:0000256" key="3">
    <source>
        <dbReference type="ARBA" id="ARBA00007588"/>
    </source>
</evidence>
<keyword evidence="5" id="KW-0285">Flavoprotein</keyword>
<keyword evidence="6" id="KW-0274">FAD</keyword>
<sequence>MESLDCVVIGAGGWYGLAGGKQYHCIRPNDGLAVFDSQSSLGGTWADERLHPGLKSNNLLGTYEYPDFPMESGRFKVQPGEHIPGDVVNAYLKAYAIEFGIHDYIRLGTRVTSAEHQPGGGWILTAIDAKGEECKVFSRRLIVATGLTSEPFIPHIKGQETFGGAIFHGKDFLQNRDTLETAKSIAIVGGSKFSWDAVYSFAKAGVKVHWVIRASGHGPCWMSLPYVTPFKKWLEKLANMRFLTWFSPCIWGDADGFPGARRLLHGTAVGRFMVDSFWKVLGNDVLGLNAYDSHPETAKLKPWIEAMFTGTSFSILNYDDDFFALVKSELVDVHVGELERLGPAKVHLADGVEFECDAILAHTGWKQVPPLRFLPPGIETELGMPHLQMENAPSSDLANQTALLQRADEDILARFPRLQKQPEWTNKYRPLVEGGSVQEPSLTCYMLHHFMVPPSERFLRTRDITFAGMVANFSNTLTAHLQGLWTVAYFSGLLENDPASAVGDEVSMDKLRYETVLHNRFGKWRYPADWGNKAPSFIFDAVPYLDLLQRDLGLDPRRKRGLLAEIWAPYGAQDYRDVNSDWEEKYLARLH</sequence>
<evidence type="ECO:0000256" key="7">
    <source>
        <dbReference type="ARBA" id="ARBA00022857"/>
    </source>
</evidence>
<dbReference type="HOGENOM" id="CLU_019225_1_0_1"/>
<keyword evidence="8" id="KW-0560">Oxidoreductase</keyword>
<accession>T5AG02</accession>
<dbReference type="AlphaFoldDB" id="T5AG02"/>
<dbReference type="SUPFAM" id="SSF51905">
    <property type="entry name" value="FAD/NAD(P)-binding domain"/>
    <property type="match status" value="1"/>
</dbReference>
<protein>
    <recommendedName>
        <fullName evidence="4">L-ornithine N(5)-monooxygenase [NAD(P)H]</fullName>
        <ecNumber evidence="4">1.14.13.196</ecNumber>
    </recommendedName>
</protein>
<organism evidence="11 12">
    <name type="scientific">Ophiocordyceps sinensis (strain Co18 / CGMCC 3.14243)</name>
    <name type="common">Yarsagumba caterpillar fungus</name>
    <name type="synonym">Hirsutella sinensis</name>
    <dbReference type="NCBI Taxonomy" id="911162"/>
    <lineage>
        <taxon>Eukaryota</taxon>
        <taxon>Fungi</taxon>
        <taxon>Dikarya</taxon>
        <taxon>Ascomycota</taxon>
        <taxon>Pezizomycotina</taxon>
        <taxon>Sordariomycetes</taxon>
        <taxon>Hypocreomycetidae</taxon>
        <taxon>Hypocreales</taxon>
        <taxon>Ophiocordycipitaceae</taxon>
        <taxon>Ophiocordyceps</taxon>
    </lineage>
</organism>
<keyword evidence="7" id="KW-0521">NADP</keyword>
<comment type="catalytic activity">
    <reaction evidence="9">
        <text>L-ornithine + NADPH + O2 = N(5)-hydroxy-L-ornithine + NADP(+) + H2O</text>
        <dbReference type="Rhea" id="RHEA:41508"/>
        <dbReference type="ChEBI" id="CHEBI:15377"/>
        <dbReference type="ChEBI" id="CHEBI:15379"/>
        <dbReference type="ChEBI" id="CHEBI:46911"/>
        <dbReference type="ChEBI" id="CHEBI:57783"/>
        <dbReference type="ChEBI" id="CHEBI:58349"/>
        <dbReference type="ChEBI" id="CHEBI:78275"/>
        <dbReference type="EC" id="1.14.13.196"/>
    </reaction>
</comment>
<evidence type="ECO:0000256" key="9">
    <source>
        <dbReference type="ARBA" id="ARBA00047598"/>
    </source>
</evidence>
<evidence type="ECO:0000256" key="10">
    <source>
        <dbReference type="ARBA" id="ARBA00049248"/>
    </source>
</evidence>
<evidence type="ECO:0000313" key="11">
    <source>
        <dbReference type="EMBL" id="EQL01351.1"/>
    </source>
</evidence>
<evidence type="ECO:0000256" key="6">
    <source>
        <dbReference type="ARBA" id="ARBA00022827"/>
    </source>
</evidence>
<evidence type="ECO:0000256" key="4">
    <source>
        <dbReference type="ARBA" id="ARBA00012881"/>
    </source>
</evidence>
<evidence type="ECO:0000256" key="8">
    <source>
        <dbReference type="ARBA" id="ARBA00023002"/>
    </source>
</evidence>
<reference evidence="11 12" key="1">
    <citation type="journal article" date="2013" name="Chin. Sci. Bull.">
        <title>Genome survey uncovers the secrets of sex and lifestyle in caterpillar fungus.</title>
        <authorList>
            <person name="Hu X."/>
            <person name="Zhang Y."/>
            <person name="Xiao G."/>
            <person name="Zheng P."/>
            <person name="Xia Y."/>
            <person name="Zhang X."/>
            <person name="St Leger R.J."/>
            <person name="Liu X."/>
            <person name="Wang C."/>
        </authorList>
    </citation>
    <scope>NUCLEOTIDE SEQUENCE [LARGE SCALE GENOMIC DNA]</scope>
    <source>
        <strain evidence="12">Co18 / CGMCC 3.14243</strain>
        <tissue evidence="11">Fruit-body</tissue>
    </source>
</reference>
<evidence type="ECO:0000256" key="5">
    <source>
        <dbReference type="ARBA" id="ARBA00022630"/>
    </source>
</evidence>
<comment type="pathway">
    <text evidence="2">Siderophore biosynthesis.</text>
</comment>
<dbReference type="Proteomes" id="UP000019374">
    <property type="component" value="Unassembled WGS sequence"/>
</dbReference>
<keyword evidence="11" id="KW-0503">Monooxygenase</keyword>
<dbReference type="Gene3D" id="3.50.50.60">
    <property type="entry name" value="FAD/NAD(P)-binding domain"/>
    <property type="match status" value="1"/>
</dbReference>
<dbReference type="InterPro" id="IPR025700">
    <property type="entry name" value="Lys/Orn_oxygenase"/>
</dbReference>
<dbReference type="eggNOG" id="KOG1399">
    <property type="taxonomic scope" value="Eukaryota"/>
</dbReference>
<dbReference type="EC" id="1.14.13.196" evidence="4"/>
<dbReference type="InterPro" id="IPR036188">
    <property type="entry name" value="FAD/NAD-bd_sf"/>
</dbReference>
<comment type="similarity">
    <text evidence="3">Belongs to the lysine N(6)-hydroxylase/L-ornithine N(5)-oxygenase family.</text>
</comment>
<evidence type="ECO:0000313" key="12">
    <source>
        <dbReference type="Proteomes" id="UP000019374"/>
    </source>
</evidence>
<dbReference type="GO" id="GO:0004497">
    <property type="term" value="F:monooxygenase activity"/>
    <property type="evidence" value="ECO:0007669"/>
    <property type="project" value="UniProtKB-KW"/>
</dbReference>
<comment type="cofactor">
    <cofactor evidence="1">
        <name>FAD</name>
        <dbReference type="ChEBI" id="CHEBI:57692"/>
    </cofactor>
</comment>
<dbReference type="OrthoDB" id="2915840at2759"/>
<evidence type="ECO:0000256" key="2">
    <source>
        <dbReference type="ARBA" id="ARBA00004924"/>
    </source>
</evidence>
<evidence type="ECO:0000256" key="1">
    <source>
        <dbReference type="ARBA" id="ARBA00001974"/>
    </source>
</evidence>
<name>T5AG02_OPHSC</name>
<gene>
    <name evidence="11" type="ORF">OCS_02937</name>
</gene>
<dbReference type="PANTHER" id="PTHR23023">
    <property type="entry name" value="DIMETHYLANILINE MONOOXYGENASE"/>
    <property type="match status" value="1"/>
</dbReference>